<name>A0A5A7NL46_9MICC</name>
<keyword evidence="4 5" id="KW-0472">Membrane</keyword>
<reference evidence="7 8" key="1">
    <citation type="submission" date="2019-09" db="EMBL/GenBank/DDBJ databases">
        <title>Arthrobacter zafarii sp. nov., a moderately thermotolerant and halotolerant actinobacterium isolated from Cholistan desert soil of Pakistan.</title>
        <authorList>
            <person name="Amin A."/>
            <person name="Ahmed I."/>
            <person name="Khalid N."/>
            <person name="Schumann P."/>
            <person name="Busse H.J."/>
            <person name="Khan I.U."/>
            <person name="Li S."/>
            <person name="Li W.J."/>
        </authorList>
    </citation>
    <scope>NUCLEOTIDE SEQUENCE [LARGE SCALE GENOMIC DNA]</scope>
    <source>
        <strain evidence="7 8">NCCP-1664</strain>
    </source>
</reference>
<feature type="domain" description="Lipopolysaccharide assembly protein A" evidence="6">
    <location>
        <begin position="12"/>
        <end position="67"/>
    </location>
</feature>
<protein>
    <recommendedName>
        <fullName evidence="6">Lipopolysaccharide assembly protein A domain-containing protein</fullName>
    </recommendedName>
</protein>
<keyword evidence="1" id="KW-1003">Cell membrane</keyword>
<sequence>MLLVLLIVFIAQNQVTVPLRYFGLDGTVNLGLALLVAAVAGGFVVAAVGGARILQLRAQARGAGRKTRRPR</sequence>
<keyword evidence="3 5" id="KW-1133">Transmembrane helix</keyword>
<evidence type="ECO:0000313" key="8">
    <source>
        <dbReference type="Proteomes" id="UP000325307"/>
    </source>
</evidence>
<evidence type="ECO:0000259" key="6">
    <source>
        <dbReference type="Pfam" id="PF06305"/>
    </source>
</evidence>
<keyword evidence="2 5" id="KW-0812">Transmembrane</keyword>
<dbReference type="AlphaFoldDB" id="A0A5A7NL46"/>
<evidence type="ECO:0000256" key="5">
    <source>
        <dbReference type="SAM" id="Phobius"/>
    </source>
</evidence>
<accession>A0A5A7NL46</accession>
<proteinExistence type="predicted"/>
<evidence type="ECO:0000313" key="7">
    <source>
        <dbReference type="EMBL" id="GER21674.1"/>
    </source>
</evidence>
<dbReference type="GO" id="GO:0005886">
    <property type="term" value="C:plasma membrane"/>
    <property type="evidence" value="ECO:0007669"/>
    <property type="project" value="InterPro"/>
</dbReference>
<evidence type="ECO:0000256" key="4">
    <source>
        <dbReference type="ARBA" id="ARBA00023136"/>
    </source>
</evidence>
<organism evidence="7 8">
    <name type="scientific">Zafaria cholistanensis</name>
    <dbReference type="NCBI Taxonomy" id="1682741"/>
    <lineage>
        <taxon>Bacteria</taxon>
        <taxon>Bacillati</taxon>
        <taxon>Actinomycetota</taxon>
        <taxon>Actinomycetes</taxon>
        <taxon>Micrococcales</taxon>
        <taxon>Micrococcaceae</taxon>
        <taxon>Zafaria</taxon>
    </lineage>
</organism>
<dbReference type="InterPro" id="IPR010445">
    <property type="entry name" value="LapA_dom"/>
</dbReference>
<evidence type="ECO:0000256" key="2">
    <source>
        <dbReference type="ARBA" id="ARBA00022692"/>
    </source>
</evidence>
<dbReference type="Proteomes" id="UP000325307">
    <property type="component" value="Unassembled WGS sequence"/>
</dbReference>
<dbReference type="EMBL" id="BKDJ01000001">
    <property type="protein sequence ID" value="GER21674.1"/>
    <property type="molecule type" value="Genomic_DNA"/>
</dbReference>
<keyword evidence="8" id="KW-1185">Reference proteome</keyword>
<feature type="transmembrane region" description="Helical" evidence="5">
    <location>
        <begin position="29"/>
        <end position="51"/>
    </location>
</feature>
<comment type="caution">
    <text evidence="7">The sequence shown here is derived from an EMBL/GenBank/DDBJ whole genome shotgun (WGS) entry which is preliminary data.</text>
</comment>
<dbReference type="Pfam" id="PF06305">
    <property type="entry name" value="LapA_dom"/>
    <property type="match status" value="1"/>
</dbReference>
<gene>
    <name evidence="7" type="ORF">NCCP1664_01710</name>
</gene>
<evidence type="ECO:0000256" key="1">
    <source>
        <dbReference type="ARBA" id="ARBA00022475"/>
    </source>
</evidence>
<evidence type="ECO:0000256" key="3">
    <source>
        <dbReference type="ARBA" id="ARBA00022989"/>
    </source>
</evidence>